<gene>
    <name evidence="5" type="ORF">OTU49_002982</name>
</gene>
<proteinExistence type="predicted"/>
<comment type="caution">
    <text evidence="5">The sequence shown here is derived from an EMBL/GenBank/DDBJ whole genome shotgun (WGS) entry which is preliminary data.</text>
</comment>
<dbReference type="PANTHER" id="PTHR10367">
    <property type="entry name" value="MRNA-CAPPING ENZYME"/>
    <property type="match status" value="1"/>
</dbReference>
<dbReference type="Proteomes" id="UP001445076">
    <property type="component" value="Unassembled WGS sequence"/>
</dbReference>
<keyword evidence="1" id="KW-0378">Hydrolase</keyword>
<accession>A0AAW0XLM2</accession>
<protein>
    <recommendedName>
        <fullName evidence="7">RNA/RNP complex-1-interacting phosphatase</fullName>
    </recommendedName>
</protein>
<dbReference type="Gene3D" id="3.90.190.10">
    <property type="entry name" value="Protein tyrosine phosphatase superfamily"/>
    <property type="match status" value="1"/>
</dbReference>
<evidence type="ECO:0000313" key="6">
    <source>
        <dbReference type="Proteomes" id="UP001445076"/>
    </source>
</evidence>
<dbReference type="SMART" id="SM00195">
    <property type="entry name" value="DSPc"/>
    <property type="match status" value="1"/>
</dbReference>
<feature type="non-terminal residue" evidence="5">
    <location>
        <position position="283"/>
    </location>
</feature>
<evidence type="ECO:0000259" key="3">
    <source>
        <dbReference type="PROSITE" id="PS50054"/>
    </source>
</evidence>
<dbReference type="InterPro" id="IPR029021">
    <property type="entry name" value="Prot-tyrosine_phosphatase-like"/>
</dbReference>
<evidence type="ECO:0008006" key="7">
    <source>
        <dbReference type="Google" id="ProtNLM"/>
    </source>
</evidence>
<feature type="domain" description="Tyrosine-protein phosphatase" evidence="3">
    <location>
        <begin position="23"/>
        <end position="188"/>
    </location>
</feature>
<dbReference type="InterPro" id="IPR000387">
    <property type="entry name" value="Tyr_Pase_dom"/>
</dbReference>
<dbReference type="EMBL" id="JARKIK010000033">
    <property type="protein sequence ID" value="KAK8740584.1"/>
    <property type="molecule type" value="Genomic_DNA"/>
</dbReference>
<dbReference type="PROSITE" id="PS50056">
    <property type="entry name" value="TYR_PHOSPHATASE_2"/>
    <property type="match status" value="1"/>
</dbReference>
<organism evidence="5 6">
    <name type="scientific">Cherax quadricarinatus</name>
    <name type="common">Australian red claw crayfish</name>
    <dbReference type="NCBI Taxonomy" id="27406"/>
    <lineage>
        <taxon>Eukaryota</taxon>
        <taxon>Metazoa</taxon>
        <taxon>Ecdysozoa</taxon>
        <taxon>Arthropoda</taxon>
        <taxon>Crustacea</taxon>
        <taxon>Multicrustacea</taxon>
        <taxon>Malacostraca</taxon>
        <taxon>Eumalacostraca</taxon>
        <taxon>Eucarida</taxon>
        <taxon>Decapoda</taxon>
        <taxon>Pleocyemata</taxon>
        <taxon>Astacidea</taxon>
        <taxon>Parastacoidea</taxon>
        <taxon>Parastacidae</taxon>
        <taxon>Cherax</taxon>
    </lineage>
</organism>
<feature type="domain" description="Tyrosine specific protein phosphatases" evidence="4">
    <location>
        <begin position="108"/>
        <end position="177"/>
    </location>
</feature>
<dbReference type="GO" id="GO:0004651">
    <property type="term" value="F:polynucleotide 5'-phosphatase activity"/>
    <property type="evidence" value="ECO:0007669"/>
    <property type="project" value="TreeGrafter"/>
</dbReference>
<dbReference type="Pfam" id="PF00782">
    <property type="entry name" value="DSPc"/>
    <property type="match status" value="1"/>
</dbReference>
<dbReference type="InterPro" id="IPR020422">
    <property type="entry name" value="TYR_PHOSPHATASE_DUAL_dom"/>
</dbReference>
<keyword evidence="2" id="KW-0904">Protein phosphatase</keyword>
<dbReference type="InterPro" id="IPR000340">
    <property type="entry name" value="Dual-sp_phosphatase_cat-dom"/>
</dbReference>
<evidence type="ECO:0000256" key="2">
    <source>
        <dbReference type="ARBA" id="ARBA00022912"/>
    </source>
</evidence>
<sequence>MSKYFRGGFSNNSIPERWESYKSMGRQIPGTRFIAFKVPLRETIMQKVRHAEWFCPRTLMDHCVNLGLVVDLTNTSRYYDPQVFISQGIEYAKLFTEGKIIPRNNNVYKFFNVVNNFLKQNKDNEKLIGVHCTHGLNRTGYMICRYMIQQLRIPSDQAIADYNSARGHAQERENYLADLRKAEWINEAIPVVSVDVQKGSAITTINPFTSNSPDGTSTSIRRPSLDKYLKGAAKGTGDKKEGASYRARALPAGPVPLGGNKHIDGCRQGSFRGCYDSGAFSGT</sequence>
<dbReference type="GO" id="GO:0004721">
    <property type="term" value="F:phosphoprotein phosphatase activity"/>
    <property type="evidence" value="ECO:0007669"/>
    <property type="project" value="UniProtKB-KW"/>
</dbReference>
<dbReference type="SUPFAM" id="SSF52799">
    <property type="entry name" value="(Phosphotyrosine protein) phosphatases II"/>
    <property type="match status" value="1"/>
</dbReference>
<evidence type="ECO:0000313" key="5">
    <source>
        <dbReference type="EMBL" id="KAK8740584.1"/>
    </source>
</evidence>
<dbReference type="AlphaFoldDB" id="A0AAW0XLM2"/>
<dbReference type="InterPro" id="IPR051029">
    <property type="entry name" value="mRNA_Capping_Enz/RNA_Phosphat"/>
</dbReference>
<keyword evidence="6" id="KW-1185">Reference proteome</keyword>
<reference evidence="5 6" key="1">
    <citation type="journal article" date="2024" name="BMC Genomics">
        <title>Genome assembly of redclaw crayfish (Cherax quadricarinatus) provides insights into its immune adaptation and hypoxia tolerance.</title>
        <authorList>
            <person name="Liu Z."/>
            <person name="Zheng J."/>
            <person name="Li H."/>
            <person name="Fang K."/>
            <person name="Wang S."/>
            <person name="He J."/>
            <person name="Zhou D."/>
            <person name="Weng S."/>
            <person name="Chi M."/>
            <person name="Gu Z."/>
            <person name="He J."/>
            <person name="Li F."/>
            <person name="Wang M."/>
        </authorList>
    </citation>
    <scope>NUCLEOTIDE SEQUENCE [LARGE SCALE GENOMIC DNA]</scope>
    <source>
        <strain evidence="5">ZL_2023a</strain>
    </source>
</reference>
<dbReference type="InterPro" id="IPR016130">
    <property type="entry name" value="Tyr_Pase_AS"/>
</dbReference>
<dbReference type="PROSITE" id="PS00383">
    <property type="entry name" value="TYR_PHOSPHATASE_1"/>
    <property type="match status" value="1"/>
</dbReference>
<dbReference type="PANTHER" id="PTHR10367:SF9">
    <property type="entry name" value="DUAL-SPECIFICITY PHOSPHATASE 11 (RNA_RNP COMPLEX 1-INTERACTING)"/>
    <property type="match status" value="1"/>
</dbReference>
<evidence type="ECO:0000259" key="4">
    <source>
        <dbReference type="PROSITE" id="PS50056"/>
    </source>
</evidence>
<dbReference type="PROSITE" id="PS50054">
    <property type="entry name" value="TYR_PHOSPHATASE_DUAL"/>
    <property type="match status" value="1"/>
</dbReference>
<name>A0AAW0XLM2_CHEQU</name>
<evidence type="ECO:0000256" key="1">
    <source>
        <dbReference type="ARBA" id="ARBA00022801"/>
    </source>
</evidence>